<dbReference type="SUPFAM" id="SSF53807">
    <property type="entry name" value="Helical backbone' metal receptor"/>
    <property type="match status" value="1"/>
</dbReference>
<dbReference type="Gene3D" id="3.40.50.1980">
    <property type="entry name" value="Nitrogenase molybdenum iron protein domain"/>
    <property type="match status" value="2"/>
</dbReference>
<dbReference type="AlphaFoldDB" id="A0A2B7ICX2"/>
<comment type="caution">
    <text evidence="2">The sequence shown here is derived from an EMBL/GenBank/DDBJ whole genome shotgun (WGS) entry which is preliminary data.</text>
</comment>
<evidence type="ECO:0000313" key="3">
    <source>
        <dbReference type="Proteomes" id="UP000226191"/>
    </source>
</evidence>
<dbReference type="EMBL" id="MVCE01000002">
    <property type="protein sequence ID" value="PGF34906.1"/>
    <property type="molecule type" value="Genomic_DNA"/>
</dbReference>
<dbReference type="RefSeq" id="WP_002515093.1">
    <property type="nucleotide sequence ID" value="NZ_AP022844.1"/>
</dbReference>
<protein>
    <submittedName>
        <fullName evidence="2">Iron transporter</fullName>
    </submittedName>
</protein>
<proteinExistence type="inferred from homology"/>
<dbReference type="PANTHER" id="PTHR30535:SF7">
    <property type="entry name" value="IRON(III) DICITRATE-BINDING PROTEIN"/>
    <property type="match status" value="1"/>
</dbReference>
<dbReference type="PROSITE" id="PS51257">
    <property type="entry name" value="PROKAR_LIPOPROTEIN"/>
    <property type="match status" value="1"/>
</dbReference>
<accession>A0A2B7ICX2</accession>
<dbReference type="Pfam" id="PF01497">
    <property type="entry name" value="Peripla_BP_2"/>
    <property type="match status" value="1"/>
</dbReference>
<dbReference type="InterPro" id="IPR050902">
    <property type="entry name" value="ABC_Transporter_SBP"/>
</dbReference>
<dbReference type="GeneID" id="92856400"/>
<name>A0A2B7ICX2_CUTAC</name>
<sequence>MSIPRLPIAVVACLAMALAGCSSGSTSKGDDAKSSSEVTLTNCGNKVTYPKVAQRLYVNDGNIIAMALSAGAAKQIAAVSSLGDDKTILAAKYGSHVIDNLHEAVKGYPTLESIIANKPDVVVAGWNYGFSEEGNLTPDKLHERGIDSYLLSESCRQKGSEKARGVMQPWDAVRTDLSNLAKLTGNEPTGKKAVKDLDDRLDALNKAPKAAKTPVVLLFDSAKDTVLTSGNKGGPQAIINAAGGQNAAHDVNDTWVRISWEKVATLKPDAIAFVDYDAQPYSEKVKILQSNPATKNLAAVQKKRFLNLPYAMWTSGPLNIDAAEHLRVSLEKWGLEPKSSIKPQLTIPASVPGHEG</sequence>
<dbReference type="Proteomes" id="UP000226191">
    <property type="component" value="Unassembled WGS sequence"/>
</dbReference>
<evidence type="ECO:0000313" key="2">
    <source>
        <dbReference type="EMBL" id="PGF34906.1"/>
    </source>
</evidence>
<evidence type="ECO:0000256" key="1">
    <source>
        <dbReference type="ARBA" id="ARBA00008814"/>
    </source>
</evidence>
<comment type="similarity">
    <text evidence="1">Belongs to the bacterial solute-binding protein 8 family.</text>
</comment>
<dbReference type="PROSITE" id="PS50983">
    <property type="entry name" value="FE_B12_PBP"/>
    <property type="match status" value="1"/>
</dbReference>
<organism evidence="2 3">
    <name type="scientific">Cutibacterium acnes</name>
    <name type="common">Propionibacterium acnes</name>
    <dbReference type="NCBI Taxonomy" id="1747"/>
    <lineage>
        <taxon>Bacteria</taxon>
        <taxon>Bacillati</taxon>
        <taxon>Actinomycetota</taxon>
        <taxon>Actinomycetes</taxon>
        <taxon>Propionibacteriales</taxon>
        <taxon>Propionibacteriaceae</taxon>
        <taxon>Cutibacterium</taxon>
    </lineage>
</organism>
<dbReference type="OrthoDB" id="9797850at2"/>
<reference evidence="2 3" key="1">
    <citation type="submission" date="2017-02" db="EMBL/GenBank/DDBJ databases">
        <title>Prevalence of linear plasmids in Cutibacterium acnes isolates obtained from cancerous prostatic tissue.</title>
        <authorList>
            <person name="Davidsson S."/>
            <person name="Bruggemann H."/>
        </authorList>
    </citation>
    <scope>NUCLEOTIDE SEQUENCE [LARGE SCALE GENOMIC DNA]</scope>
    <source>
        <strain evidence="2 3">11-78</strain>
    </source>
</reference>
<dbReference type="InterPro" id="IPR002491">
    <property type="entry name" value="ABC_transptr_periplasmic_BD"/>
</dbReference>
<dbReference type="PANTHER" id="PTHR30535">
    <property type="entry name" value="VITAMIN B12-BINDING PROTEIN"/>
    <property type="match status" value="1"/>
</dbReference>
<gene>
    <name evidence="2" type="ORF">B1B09_04625</name>
</gene>